<sequence>MLRFQTSGVASDGKVNILGAFGGQNLRVARLARGRCANIQIPVFTRKRSVGSNRLLLWRKTAVSRKNHLVTKVATSRAVQVIGQRLHCAATTVSFPFSAAPDTFFSPFFFRGFPPGSGQSYARAQSHRFPQPRNCHPERPDRGSPPSSVPDYDGNNDSKKRVCIFQQLSNNQTDIKSSRVSRAPQTATDSYYNSVVYLPTRTVTVAGPSTINVYSEPYTMAKNKVHRTRYSAGAVFVAYMYTHTHMVRLHSVCVHGVQQMQQRTGQDTLTIYTFFSSNARVKPTTRSLRVDLGRARKKKKSKIDRVNHLHDCETMAVRGDHADVSTNGVVRQTVLRDRGEKKNDYRTVVVRRRNPAGTVENQNVLIPDSFYRHGPVCRTCARISTSCNDNAREEIRCRVSAIVFYLFYSTFPFVPGVEIFFSDSSGSDVPAAVRLLLNSRTILLYTYPTTGSESEHGHNRIILKNERERVCKKPFGAAHRIFFLVRDDDRDEDCSARLYRKKFTESFP</sequence>
<evidence type="ECO:0000313" key="2">
    <source>
        <dbReference type="EMBL" id="KAF0769405.1"/>
    </source>
</evidence>
<evidence type="ECO:0000256" key="1">
    <source>
        <dbReference type="SAM" id="MobiDB-lite"/>
    </source>
</evidence>
<name>A0A6G0ZEH6_APHCR</name>
<organism evidence="2 3">
    <name type="scientific">Aphis craccivora</name>
    <name type="common">Cowpea aphid</name>
    <dbReference type="NCBI Taxonomy" id="307492"/>
    <lineage>
        <taxon>Eukaryota</taxon>
        <taxon>Metazoa</taxon>
        <taxon>Ecdysozoa</taxon>
        <taxon>Arthropoda</taxon>
        <taxon>Hexapoda</taxon>
        <taxon>Insecta</taxon>
        <taxon>Pterygota</taxon>
        <taxon>Neoptera</taxon>
        <taxon>Paraneoptera</taxon>
        <taxon>Hemiptera</taxon>
        <taxon>Sternorrhyncha</taxon>
        <taxon>Aphidomorpha</taxon>
        <taxon>Aphidoidea</taxon>
        <taxon>Aphididae</taxon>
        <taxon>Aphidini</taxon>
        <taxon>Aphis</taxon>
        <taxon>Aphis</taxon>
    </lineage>
</organism>
<gene>
    <name evidence="2" type="ORF">FWK35_00020337</name>
</gene>
<comment type="caution">
    <text evidence="2">The sequence shown here is derived from an EMBL/GenBank/DDBJ whole genome shotgun (WGS) entry which is preliminary data.</text>
</comment>
<keyword evidence="3" id="KW-1185">Reference proteome</keyword>
<feature type="region of interest" description="Disordered" evidence="1">
    <location>
        <begin position="119"/>
        <end position="153"/>
    </location>
</feature>
<evidence type="ECO:0000313" key="3">
    <source>
        <dbReference type="Proteomes" id="UP000478052"/>
    </source>
</evidence>
<reference evidence="2 3" key="1">
    <citation type="submission" date="2019-08" db="EMBL/GenBank/DDBJ databases">
        <title>Whole genome of Aphis craccivora.</title>
        <authorList>
            <person name="Voronova N.V."/>
            <person name="Shulinski R.S."/>
            <person name="Bandarenka Y.V."/>
            <person name="Zhorov D.G."/>
            <person name="Warner D."/>
        </authorList>
    </citation>
    <scope>NUCLEOTIDE SEQUENCE [LARGE SCALE GENOMIC DNA]</scope>
    <source>
        <strain evidence="2">180601</strain>
        <tissue evidence="2">Whole Body</tissue>
    </source>
</reference>
<dbReference type="AlphaFoldDB" id="A0A6G0ZEH6"/>
<accession>A0A6G0ZEH6</accession>
<dbReference type="EMBL" id="VUJU01000602">
    <property type="protein sequence ID" value="KAF0769405.1"/>
    <property type="molecule type" value="Genomic_DNA"/>
</dbReference>
<protein>
    <submittedName>
        <fullName evidence="2">Uncharacterized protein</fullName>
    </submittedName>
</protein>
<proteinExistence type="predicted"/>
<dbReference type="Proteomes" id="UP000478052">
    <property type="component" value="Unassembled WGS sequence"/>
</dbReference>